<dbReference type="HOGENOM" id="CLU_290076_0_0_1"/>
<dbReference type="EMBL" id="ABJB010886415">
    <property type="status" value="NOT_ANNOTATED_CDS"/>
    <property type="molecule type" value="Genomic_DNA"/>
</dbReference>
<evidence type="ECO:0000313" key="2">
    <source>
        <dbReference type="EnsemblMetazoa" id="ISCW018697-PA"/>
    </source>
</evidence>
<dbReference type="EMBL" id="ABJB010048092">
    <property type="status" value="NOT_ANNOTATED_CDS"/>
    <property type="molecule type" value="Genomic_DNA"/>
</dbReference>
<dbReference type="Proteomes" id="UP000001555">
    <property type="component" value="Unassembled WGS sequence"/>
</dbReference>
<sequence>MAVVILFGVPRDDKLHAVPGPRERNVSSSNSSLDDQFPGPRPLLCVVSPGATAPRQFPRRHCTHLVYRDARYEAASGAFVPVNAATFLALRSLSEASKQKVLVAVAGLTLDELSRGGWDPGRLGKAAAPWLASTGFQGIALLAQSASSETLQQLAPRFKELRSTLGRFELLLGVSVQDGDSPISLVSARLGSLAPHLDYLVLETHLHAPSNACRTAYSSVFYATSATPSVPIGQALAWMSELLLERGQQVVSCFSVTLGAVVFRGARARHGPCESSELLSYMQISHGLSVFPPACVAAYDVDLDDYEGRCGAPGARLQALRTAQVKPEPELEAESTLKYRRPLVCVLSDRIDRARNVTKQLCTHIVLSLRRFGAPAALASIPEEYLGRLSSPGVKVLVALHESLLLGSEAEPLAEATAVLLRGSRLDGLAFLYVLHDTYAAAGLCLLISVQVADPGPTRSRSTAARLGDVARHVDLLVLHTHNSGSLGPCRAVPSTVAAQPASSCLPTLALDTALGWARSMAGAAFLCLSADMRALRFGMDGKPVVHGSCSSQAALDVGAACSEPGWSPVHEAPRESVVWQKGSTLQTFDTARSLRERVQAIAALPDTCVAAFNYDYDDYAGVCDDGGPHARLLAIREALGAGRPLVCILSPGVRNESQLPSSHCSHLVHEGATFDPWTRKLSIPESVLWLAGRRPGIRHLAGIGGEQLVDGLLRASAKELGEAAVALSSALMATKMHGVAILNFNRTSKTISEFGQVLAVLHRGMAEGLELLLGVEVLDAGLPRDLAARRLSDVARHVDILVLQTHYRGPRGYCQLTLPSADRPQAATLALSTAARWAKGVDAGAHVCVSFTLSVLEFRTAENSSAGCSSASLLDYGATCDDKDWSVDEKRPLESAVVRRKKGLVQTFESADSLARKVSRSLDGRGCVALFDVDKEASGCHANSRKFGRVAAVAESYVELEKRAKAGRLLLPPIPADRRPFVCLLSAAWRGDTAALPKSLCTHVLVDVQLFRNESDDAGKWVVCPATGRKTRSRAALGTRGSRSVMPRERGCWPP</sequence>
<dbReference type="EMBL" id="ABJB010233235">
    <property type="status" value="NOT_ANNOTATED_CDS"/>
    <property type="molecule type" value="Genomic_DNA"/>
</dbReference>
<dbReference type="GO" id="GO:0005576">
    <property type="term" value="C:extracellular region"/>
    <property type="evidence" value="ECO:0000318"/>
    <property type="project" value="GO_Central"/>
</dbReference>
<keyword evidence="3" id="KW-1185">Reference proteome</keyword>
<evidence type="ECO:0000313" key="1">
    <source>
        <dbReference type="EMBL" id="EEC08229.1"/>
    </source>
</evidence>
<proteinExistence type="predicted"/>
<dbReference type="EMBL" id="ABJB011062581">
    <property type="status" value="NOT_ANNOTATED_CDS"/>
    <property type="molecule type" value="Genomic_DNA"/>
</dbReference>
<dbReference type="EMBL" id="ABJB011095513">
    <property type="status" value="NOT_ANNOTATED_CDS"/>
    <property type="molecule type" value="Genomic_DNA"/>
</dbReference>
<dbReference type="VEuPathDB" id="VectorBase:ISCW018697"/>
<dbReference type="EnsemblMetazoa" id="ISCW018697-RA">
    <property type="protein sequence ID" value="ISCW018697-PA"/>
    <property type="gene ID" value="ISCW018697"/>
</dbReference>
<dbReference type="EMBL" id="ABJB010236119">
    <property type="status" value="NOT_ANNOTATED_CDS"/>
    <property type="molecule type" value="Genomic_DNA"/>
</dbReference>
<dbReference type="AlphaFoldDB" id="B7PNQ7"/>
<accession>B7PNQ7</accession>
<protein>
    <submittedName>
        <fullName evidence="1 2">Uncharacterized protein</fullName>
    </submittedName>
</protein>
<dbReference type="GO" id="GO:0006032">
    <property type="term" value="P:chitin catabolic process"/>
    <property type="evidence" value="ECO:0000318"/>
    <property type="project" value="GO_Central"/>
</dbReference>
<dbReference type="PaxDb" id="6945-B7PNQ7"/>
<name>B7PNQ7_IXOSC</name>
<dbReference type="OrthoDB" id="6483926at2759"/>
<dbReference type="GO" id="GO:0004568">
    <property type="term" value="F:chitinase activity"/>
    <property type="evidence" value="ECO:0000318"/>
    <property type="project" value="GO_Central"/>
</dbReference>
<evidence type="ECO:0000313" key="3">
    <source>
        <dbReference type="Proteomes" id="UP000001555"/>
    </source>
</evidence>
<organism>
    <name type="scientific">Ixodes scapularis</name>
    <name type="common">Black-legged tick</name>
    <name type="synonym">Deer tick</name>
    <dbReference type="NCBI Taxonomy" id="6945"/>
    <lineage>
        <taxon>Eukaryota</taxon>
        <taxon>Metazoa</taxon>
        <taxon>Ecdysozoa</taxon>
        <taxon>Arthropoda</taxon>
        <taxon>Chelicerata</taxon>
        <taxon>Arachnida</taxon>
        <taxon>Acari</taxon>
        <taxon>Parasitiformes</taxon>
        <taxon>Ixodida</taxon>
        <taxon>Ixodoidea</taxon>
        <taxon>Ixodidae</taxon>
        <taxon>Ixodinae</taxon>
        <taxon>Ixodes</taxon>
    </lineage>
</organism>
<gene>
    <name evidence="1" type="ORF">IscW_ISCW018697</name>
</gene>
<dbReference type="EMBL" id="DS754271">
    <property type="protein sequence ID" value="EEC08229.1"/>
    <property type="molecule type" value="Genomic_DNA"/>
</dbReference>
<dbReference type="EMBL" id="ABJB010565663">
    <property type="status" value="NOT_ANNOTATED_CDS"/>
    <property type="molecule type" value="Genomic_DNA"/>
</dbReference>
<reference evidence="2" key="2">
    <citation type="submission" date="2020-05" db="UniProtKB">
        <authorList>
            <consortium name="EnsemblMetazoa"/>
        </authorList>
    </citation>
    <scope>IDENTIFICATION</scope>
    <source>
        <strain evidence="2">wikel</strain>
    </source>
</reference>
<dbReference type="EMBL" id="ABJB010103668">
    <property type="status" value="NOT_ANNOTATED_CDS"/>
    <property type="molecule type" value="Genomic_DNA"/>
</dbReference>
<dbReference type="VEuPathDB" id="VectorBase:ISCP_029999"/>
<dbReference type="EMBL" id="ABJB010722963">
    <property type="status" value="NOT_ANNOTATED_CDS"/>
    <property type="molecule type" value="Genomic_DNA"/>
</dbReference>
<dbReference type="InParanoid" id="B7PNQ7"/>
<dbReference type="VEuPathDB" id="VectorBase:ISCI001749"/>
<dbReference type="EMBL" id="ABJB010947288">
    <property type="status" value="NOT_ANNOTATED_CDS"/>
    <property type="molecule type" value="Genomic_DNA"/>
</dbReference>
<reference evidence="1 3" key="1">
    <citation type="submission" date="2008-03" db="EMBL/GenBank/DDBJ databases">
        <title>Annotation of Ixodes scapularis.</title>
        <authorList>
            <consortium name="Ixodes scapularis Genome Project Consortium"/>
            <person name="Caler E."/>
            <person name="Hannick L.I."/>
            <person name="Bidwell S."/>
            <person name="Joardar V."/>
            <person name="Thiagarajan M."/>
            <person name="Amedeo P."/>
            <person name="Galinsky K.J."/>
            <person name="Schobel S."/>
            <person name="Inman J."/>
            <person name="Hostetler J."/>
            <person name="Miller J."/>
            <person name="Hammond M."/>
            <person name="Megy K."/>
            <person name="Lawson D."/>
            <person name="Kodira C."/>
            <person name="Sutton G."/>
            <person name="Meyer J."/>
            <person name="Hill C.A."/>
            <person name="Birren B."/>
            <person name="Nene V."/>
            <person name="Collins F."/>
            <person name="Alarcon-Chaidez F."/>
            <person name="Wikel S."/>
            <person name="Strausberg R."/>
        </authorList>
    </citation>
    <scope>NUCLEOTIDE SEQUENCE [LARGE SCALE GENOMIC DNA]</scope>
    <source>
        <strain evidence="3">Wikel</strain>
        <strain evidence="1">Wikel colony</strain>
    </source>
</reference>